<dbReference type="AlphaFoldDB" id="A0A2A4J128"/>
<evidence type="ECO:0000259" key="6">
    <source>
        <dbReference type="SMART" id="SM00093"/>
    </source>
</evidence>
<dbReference type="GO" id="GO:0004867">
    <property type="term" value="F:serine-type endopeptidase inhibitor activity"/>
    <property type="evidence" value="ECO:0007669"/>
    <property type="project" value="UniProtKB-KW"/>
</dbReference>
<dbReference type="GO" id="GO:0005615">
    <property type="term" value="C:extracellular space"/>
    <property type="evidence" value="ECO:0007669"/>
    <property type="project" value="InterPro"/>
</dbReference>
<comment type="similarity">
    <text evidence="1 4">Belongs to the serpin family.</text>
</comment>
<dbReference type="InterPro" id="IPR000215">
    <property type="entry name" value="Serpin_fam"/>
</dbReference>
<protein>
    <recommendedName>
        <fullName evidence="6">Serpin domain-containing protein</fullName>
    </recommendedName>
</protein>
<dbReference type="SMART" id="SM00093">
    <property type="entry name" value="SERPIN"/>
    <property type="match status" value="1"/>
</dbReference>
<reference evidence="7" key="1">
    <citation type="submission" date="2017-09" db="EMBL/GenBank/DDBJ databases">
        <title>Contemporary evolution of a Lepidopteran species, Heliothis virescens, in response to modern agricultural practices.</title>
        <authorList>
            <person name="Fritz M.L."/>
            <person name="Deyonke A.M."/>
            <person name="Papanicolaou A."/>
            <person name="Micinski S."/>
            <person name="Westbrook J."/>
            <person name="Gould F."/>
        </authorList>
    </citation>
    <scope>NUCLEOTIDE SEQUENCE [LARGE SCALE GENOMIC DNA]</scope>
    <source>
        <strain evidence="7">HvINT-</strain>
        <tissue evidence="7">Whole body</tissue>
    </source>
</reference>
<dbReference type="Gene3D" id="3.30.497.10">
    <property type="entry name" value="Antithrombin, subunit I, domain 2"/>
    <property type="match status" value="1"/>
</dbReference>
<gene>
    <name evidence="7" type="ORF">B5V51_8676</name>
</gene>
<organism evidence="7">
    <name type="scientific">Heliothis virescens</name>
    <name type="common">Tobacco budworm moth</name>
    <dbReference type="NCBI Taxonomy" id="7102"/>
    <lineage>
        <taxon>Eukaryota</taxon>
        <taxon>Metazoa</taxon>
        <taxon>Ecdysozoa</taxon>
        <taxon>Arthropoda</taxon>
        <taxon>Hexapoda</taxon>
        <taxon>Insecta</taxon>
        <taxon>Pterygota</taxon>
        <taxon>Neoptera</taxon>
        <taxon>Endopterygota</taxon>
        <taxon>Lepidoptera</taxon>
        <taxon>Glossata</taxon>
        <taxon>Ditrysia</taxon>
        <taxon>Noctuoidea</taxon>
        <taxon>Noctuidae</taxon>
        <taxon>Heliothinae</taxon>
        <taxon>Heliothis</taxon>
    </lineage>
</organism>
<evidence type="ECO:0000256" key="2">
    <source>
        <dbReference type="ARBA" id="ARBA00022690"/>
    </source>
</evidence>
<dbReference type="InterPro" id="IPR042185">
    <property type="entry name" value="Serpin_sf_2"/>
</dbReference>
<keyword evidence="3" id="KW-0722">Serine protease inhibitor</keyword>
<evidence type="ECO:0000256" key="5">
    <source>
        <dbReference type="SAM" id="SignalP"/>
    </source>
</evidence>
<dbReference type="PANTHER" id="PTHR11461:SF211">
    <property type="entry name" value="GH10112P-RELATED"/>
    <property type="match status" value="1"/>
</dbReference>
<dbReference type="InterPro" id="IPR042178">
    <property type="entry name" value="Serpin_sf_1"/>
</dbReference>
<evidence type="ECO:0000313" key="7">
    <source>
        <dbReference type="EMBL" id="PCG65785.1"/>
    </source>
</evidence>
<dbReference type="STRING" id="7102.A0A2A4J128"/>
<feature type="chain" id="PRO_5012765704" description="Serpin domain-containing protein" evidence="5">
    <location>
        <begin position="19"/>
        <end position="417"/>
    </location>
</feature>
<dbReference type="InterPro" id="IPR036186">
    <property type="entry name" value="Serpin_sf"/>
</dbReference>
<dbReference type="Gene3D" id="2.30.39.10">
    <property type="entry name" value="Alpha-1-antitrypsin, domain 1"/>
    <property type="match status" value="1"/>
</dbReference>
<dbReference type="PANTHER" id="PTHR11461">
    <property type="entry name" value="SERINE PROTEASE INHIBITOR, SERPIN"/>
    <property type="match status" value="1"/>
</dbReference>
<dbReference type="PROSITE" id="PS00284">
    <property type="entry name" value="SERPIN"/>
    <property type="match status" value="1"/>
</dbReference>
<dbReference type="InterPro" id="IPR023796">
    <property type="entry name" value="Serpin_dom"/>
</dbReference>
<feature type="domain" description="Serpin" evidence="6">
    <location>
        <begin position="55"/>
        <end position="414"/>
    </location>
</feature>
<dbReference type="SUPFAM" id="SSF56574">
    <property type="entry name" value="Serpins"/>
    <property type="match status" value="1"/>
</dbReference>
<feature type="signal peptide" evidence="5">
    <location>
        <begin position="1"/>
        <end position="18"/>
    </location>
</feature>
<dbReference type="EMBL" id="NWSH01003831">
    <property type="protein sequence ID" value="PCG65785.1"/>
    <property type="molecule type" value="Genomic_DNA"/>
</dbReference>
<proteinExistence type="inferred from homology"/>
<name>A0A2A4J128_HELVI</name>
<dbReference type="InterPro" id="IPR023795">
    <property type="entry name" value="Serpin_CS"/>
</dbReference>
<evidence type="ECO:0000256" key="3">
    <source>
        <dbReference type="ARBA" id="ARBA00022900"/>
    </source>
</evidence>
<keyword evidence="2" id="KW-0646">Protease inhibitor</keyword>
<comment type="caution">
    <text evidence="7">The sequence shown here is derived from an EMBL/GenBank/DDBJ whole genome shotgun (WGS) entry which is preliminary data.</text>
</comment>
<dbReference type="Pfam" id="PF00079">
    <property type="entry name" value="Serpin"/>
    <property type="match status" value="1"/>
</dbReference>
<accession>A0A2A4J128</accession>
<evidence type="ECO:0000256" key="4">
    <source>
        <dbReference type="RuleBase" id="RU000411"/>
    </source>
</evidence>
<keyword evidence="5" id="KW-0732">Signal</keyword>
<evidence type="ECO:0000256" key="1">
    <source>
        <dbReference type="ARBA" id="ARBA00009500"/>
    </source>
</evidence>
<sequence length="417" mass="46622">MQVFIFTILAACAGFCTSSPRPHNFDLKGTHLLEPCNVHTDVSHEYRSDLYDFAISMYKAVSARKETNFVYSPLSVWIMLAALAEGSDPYTQQQLFSLLNLPYDACTRQKYYQYAGSRLVPSDDVKIISNRVLLLDAGVTLNPTWYDLVLKNNLLDVLTAPLHYNPAVTTNELRKLLHASLPNINLKGNSVLLDTVDYNGLWTTEFADAKIERAPFHDQLGNPIGYVDLMKVTKRAKLGYVKSLKAKVLDLPVGGNEQYRMIFALFPESDNVRKTFNLVTSEIVFEMFDSFKESNVPVEIAIPRFVTTNELDMRTVVEDFGVTSLWSDPAATRNVSHPPALPSSWVHRATFTLDNHGVYSSPFEVEQATPYVAGGPTGLDPKVGNEFTADRPFLFALFDAETLSCLIASSFSVPTYK</sequence>